<evidence type="ECO:0000313" key="3">
    <source>
        <dbReference type="Proteomes" id="UP000236394"/>
    </source>
</evidence>
<comment type="caution">
    <text evidence="2">The sequence shown here is derived from an EMBL/GenBank/DDBJ whole genome shotgun (WGS) entry which is preliminary data.</text>
</comment>
<evidence type="ECO:0000259" key="1">
    <source>
        <dbReference type="Pfam" id="PF08241"/>
    </source>
</evidence>
<dbReference type="AlphaFoldDB" id="A0A2J8B0P2"/>
<dbReference type="GO" id="GO:0010420">
    <property type="term" value="F:polyprenyldihydroxybenzoate methyltransferase activity"/>
    <property type="evidence" value="ECO:0007669"/>
    <property type="project" value="TreeGrafter"/>
</dbReference>
<dbReference type="Proteomes" id="UP000236394">
    <property type="component" value="Unassembled WGS sequence"/>
</dbReference>
<reference evidence="3" key="1">
    <citation type="submission" date="2017-04" db="EMBL/GenBank/DDBJ databases">
        <authorList>
            <person name="Bumgarner R.E."/>
            <person name="Fredricks D.N."/>
            <person name="Srinivasan S."/>
        </authorList>
    </citation>
    <scope>NUCLEOTIDE SEQUENCE [LARGE SCALE GENOMIC DNA]</scope>
    <source>
        <strain evidence="3">KA00405</strain>
    </source>
</reference>
<dbReference type="InterPro" id="IPR013216">
    <property type="entry name" value="Methyltransf_11"/>
</dbReference>
<dbReference type="PANTHER" id="PTHR43464:SF89">
    <property type="entry name" value="METHYLTRANSFERASE"/>
    <property type="match status" value="1"/>
</dbReference>
<dbReference type="Pfam" id="PF08241">
    <property type="entry name" value="Methyltransf_11"/>
    <property type="match status" value="1"/>
</dbReference>
<gene>
    <name evidence="2" type="ORF">B7R76_05610</name>
</gene>
<dbReference type="GO" id="GO:0032259">
    <property type="term" value="P:methylation"/>
    <property type="evidence" value="ECO:0007669"/>
    <property type="project" value="UniProtKB-KW"/>
</dbReference>
<organism evidence="2 3">
    <name type="scientific">Mageeibacillus indolicus</name>
    <dbReference type="NCBI Taxonomy" id="884684"/>
    <lineage>
        <taxon>Bacteria</taxon>
        <taxon>Bacillati</taxon>
        <taxon>Bacillota</taxon>
        <taxon>Clostridia</taxon>
        <taxon>Eubacteriales</taxon>
        <taxon>Oscillospiraceae</taxon>
        <taxon>Mageeibacillus</taxon>
    </lineage>
</organism>
<dbReference type="InterPro" id="IPR029063">
    <property type="entry name" value="SAM-dependent_MTases_sf"/>
</dbReference>
<keyword evidence="2" id="KW-0489">Methyltransferase</keyword>
<dbReference type="RefSeq" id="WP_012992817.1">
    <property type="nucleotide sequence ID" value="NZ_NBZD01000003.1"/>
</dbReference>
<accession>A0A2J8B0P2</accession>
<name>A0A2J8B0P2_9FIRM</name>
<dbReference type="SUPFAM" id="SSF53335">
    <property type="entry name" value="S-adenosyl-L-methionine-dependent methyltransferases"/>
    <property type="match status" value="1"/>
</dbReference>
<proteinExistence type="predicted"/>
<evidence type="ECO:0000313" key="2">
    <source>
        <dbReference type="EMBL" id="PNH18320.1"/>
    </source>
</evidence>
<dbReference type="Gene3D" id="2.20.25.110">
    <property type="entry name" value="S-adenosyl-L-methionine-dependent methyltransferases"/>
    <property type="match status" value="1"/>
</dbReference>
<dbReference type="CDD" id="cd02440">
    <property type="entry name" value="AdoMet_MTases"/>
    <property type="match status" value="1"/>
</dbReference>
<protein>
    <submittedName>
        <fullName evidence="2">SAM-dependent methyltransferase</fullName>
    </submittedName>
</protein>
<dbReference type="PANTHER" id="PTHR43464">
    <property type="entry name" value="METHYLTRANSFERASE"/>
    <property type="match status" value="1"/>
</dbReference>
<sequence>MKENNNNNRSKGNNNNNRSAYDVLSEFYDAFQGGNDAELVNIALAEIKERIPCELDGRRCRILDCGCGSGRVTLALLAADYAVSGVDISMEQLAIAEAKAFAFEDETWLKKYGGMPEEDDIDARLKARHYAFYCADLADLAMPEASFDGAVCWLDTVNHLSVTKRNSFWHGLHTAVRPHGCLIFDYITDSYMRQNFLNQVYVDTSPKHYLGWQNDYVSGYNVATIDLFRRKSDGGYERFTTRIEEWALAADILSQELQANGWQVLADRPIGQDGRRLCVAERSDTV</sequence>
<dbReference type="EMBL" id="NBZD01000003">
    <property type="protein sequence ID" value="PNH18320.1"/>
    <property type="molecule type" value="Genomic_DNA"/>
</dbReference>
<keyword evidence="2" id="KW-0808">Transferase</keyword>
<feature type="domain" description="Methyltransferase type 11" evidence="1">
    <location>
        <begin position="63"/>
        <end position="184"/>
    </location>
</feature>
<dbReference type="Gene3D" id="3.40.50.150">
    <property type="entry name" value="Vaccinia Virus protein VP39"/>
    <property type="match status" value="1"/>
</dbReference>